<evidence type="ECO:0000313" key="2">
    <source>
        <dbReference type="EMBL" id="PBK83571.1"/>
    </source>
</evidence>
<protein>
    <recommendedName>
        <fullName evidence="4">DNase I-like protein</fullName>
    </recommendedName>
</protein>
<organism evidence="2 3">
    <name type="scientific">Armillaria gallica</name>
    <name type="common">Bulbous honey fungus</name>
    <name type="synonym">Armillaria bulbosa</name>
    <dbReference type="NCBI Taxonomy" id="47427"/>
    <lineage>
        <taxon>Eukaryota</taxon>
        <taxon>Fungi</taxon>
        <taxon>Dikarya</taxon>
        <taxon>Basidiomycota</taxon>
        <taxon>Agaricomycotina</taxon>
        <taxon>Agaricomycetes</taxon>
        <taxon>Agaricomycetidae</taxon>
        <taxon>Agaricales</taxon>
        <taxon>Marasmiineae</taxon>
        <taxon>Physalacriaceae</taxon>
        <taxon>Armillaria</taxon>
    </lineage>
</organism>
<evidence type="ECO:0000313" key="3">
    <source>
        <dbReference type="Proteomes" id="UP000217790"/>
    </source>
</evidence>
<reference evidence="3" key="1">
    <citation type="journal article" date="2017" name="Nat. Ecol. Evol.">
        <title>Genome expansion and lineage-specific genetic innovations in the forest pathogenic fungi Armillaria.</title>
        <authorList>
            <person name="Sipos G."/>
            <person name="Prasanna A.N."/>
            <person name="Walter M.C."/>
            <person name="O'Connor E."/>
            <person name="Balint B."/>
            <person name="Krizsan K."/>
            <person name="Kiss B."/>
            <person name="Hess J."/>
            <person name="Varga T."/>
            <person name="Slot J."/>
            <person name="Riley R."/>
            <person name="Boka B."/>
            <person name="Rigling D."/>
            <person name="Barry K."/>
            <person name="Lee J."/>
            <person name="Mihaltcheva S."/>
            <person name="LaButti K."/>
            <person name="Lipzen A."/>
            <person name="Waldron R."/>
            <person name="Moloney N.M."/>
            <person name="Sperisen C."/>
            <person name="Kredics L."/>
            <person name="Vagvoelgyi C."/>
            <person name="Patrignani A."/>
            <person name="Fitzpatrick D."/>
            <person name="Nagy I."/>
            <person name="Doyle S."/>
            <person name="Anderson J.B."/>
            <person name="Grigoriev I.V."/>
            <person name="Gueldener U."/>
            <person name="Muensterkoetter M."/>
            <person name="Nagy L.G."/>
        </authorList>
    </citation>
    <scope>NUCLEOTIDE SEQUENCE [LARGE SCALE GENOMIC DNA]</scope>
    <source>
        <strain evidence="3">Ar21-2</strain>
    </source>
</reference>
<gene>
    <name evidence="2" type="ORF">ARMGADRAFT_1037745</name>
</gene>
<feature type="region of interest" description="Disordered" evidence="1">
    <location>
        <begin position="1"/>
        <end position="102"/>
    </location>
</feature>
<dbReference type="Gene3D" id="3.60.10.10">
    <property type="entry name" value="Endonuclease/exonuclease/phosphatase"/>
    <property type="match status" value="1"/>
</dbReference>
<feature type="compositionally biased region" description="Basic and acidic residues" evidence="1">
    <location>
        <begin position="53"/>
        <end position="63"/>
    </location>
</feature>
<dbReference type="InterPro" id="IPR036691">
    <property type="entry name" value="Endo/exonu/phosph_ase_sf"/>
</dbReference>
<dbReference type="InParanoid" id="A0A2H3CKF7"/>
<dbReference type="STRING" id="47427.A0A2H3CKF7"/>
<dbReference type="OrthoDB" id="416119at2759"/>
<evidence type="ECO:0000256" key="1">
    <source>
        <dbReference type="SAM" id="MobiDB-lite"/>
    </source>
</evidence>
<accession>A0A2H3CKF7</accession>
<keyword evidence="3" id="KW-1185">Reference proteome</keyword>
<feature type="compositionally biased region" description="Polar residues" evidence="1">
    <location>
        <begin position="35"/>
        <end position="49"/>
    </location>
</feature>
<dbReference type="EMBL" id="KZ293705">
    <property type="protein sequence ID" value="PBK83571.1"/>
    <property type="molecule type" value="Genomic_DNA"/>
</dbReference>
<name>A0A2H3CKF7_ARMGA</name>
<dbReference type="SUPFAM" id="SSF56219">
    <property type="entry name" value="DNase I-like"/>
    <property type="match status" value="1"/>
</dbReference>
<feature type="compositionally biased region" description="Polar residues" evidence="1">
    <location>
        <begin position="66"/>
        <end position="78"/>
    </location>
</feature>
<sequence length="310" mass="34457">MERAPSSLKPWLGTVTANATARGGDNPAADYQPADDSSVQAGGNGSSQEDSWEAERYPRDPRGDPGSQSVSHPQSDGQPSERAEPRVGLAGHHNSPPTREEASTCMLELVDRHTNRSHGAPIRACTIAGVWISERRPMTEQSRCRKGTKASVKIAALNIRGMGNTNTWHPDNKWNHLSILGVYAPVNPVENARFWASINQFFEENPNVRKPDVMAGDMNITEDPIDRLPIWQDYASAVDSLDEMRTSLQLIDGWNSMNEHCYKWTIEKSGVPTDHALWVMREYGFKERNLRGICTSVDEQTYGLWGGMAL</sequence>
<dbReference type="AlphaFoldDB" id="A0A2H3CKF7"/>
<evidence type="ECO:0008006" key="4">
    <source>
        <dbReference type="Google" id="ProtNLM"/>
    </source>
</evidence>
<proteinExistence type="predicted"/>
<dbReference type="Proteomes" id="UP000217790">
    <property type="component" value="Unassembled WGS sequence"/>
</dbReference>